<dbReference type="InterPro" id="IPR013974">
    <property type="entry name" value="SAF"/>
</dbReference>
<dbReference type="Pfam" id="PF13144">
    <property type="entry name" value="ChapFlgA"/>
    <property type="match status" value="1"/>
</dbReference>
<evidence type="ECO:0000259" key="1">
    <source>
        <dbReference type="SMART" id="SM00858"/>
    </source>
</evidence>
<proteinExistence type="predicted"/>
<dbReference type="Proteomes" id="UP000679247">
    <property type="component" value="Plasmid p_unnamed"/>
</dbReference>
<reference evidence="2 3" key="1">
    <citation type="submission" date="2021-03" db="EMBL/GenBank/DDBJ databases">
        <title>The first data on the complete genome of the tetrodotoxin-producing bacterium.</title>
        <authorList>
            <person name="Melnikova D.I."/>
            <person name="Nijland R."/>
            <person name="Magarlamov T.Y."/>
        </authorList>
    </citation>
    <scope>NUCLEOTIDE SEQUENCE [LARGE SCALE GENOMIC DNA]</scope>
    <source>
        <strain evidence="2 3">1839</strain>
        <plasmid evidence="2 3">p_unnamed</plasmid>
    </source>
</reference>
<protein>
    <submittedName>
        <fullName evidence="2">SAF domain-containing protein</fullName>
    </submittedName>
</protein>
<accession>A0ABX8FIS1</accession>
<sequence>MLFVLAVVANQFDLLKGMTTTPVVMAKSTIEKDTIITEDHIWIHKMPKEMVQEGMFTHLDQVVGKTTTQIIYTNQYISTTSVDQSVLRPTAEHEFFPIPDSWLVEKQGTLRRYDLVNLAAITLEASEGINTRPMTEYIFEQVPVAFIKNSRNEEVTGVTHDNDRLNGAQTPSKIELSLTLEQFKELESLYLEGYRFILSY</sequence>
<evidence type="ECO:0000313" key="3">
    <source>
        <dbReference type="Proteomes" id="UP000679247"/>
    </source>
</evidence>
<organism evidence="2 3">
    <name type="scientific">Cytobacillus gottheilii</name>
    <dbReference type="NCBI Taxonomy" id="859144"/>
    <lineage>
        <taxon>Bacteria</taxon>
        <taxon>Bacillati</taxon>
        <taxon>Bacillota</taxon>
        <taxon>Bacilli</taxon>
        <taxon>Bacillales</taxon>
        <taxon>Bacillaceae</taxon>
        <taxon>Cytobacillus</taxon>
    </lineage>
</organism>
<dbReference type="RefSeq" id="WP_214479003.1">
    <property type="nucleotide sequence ID" value="NZ_CP071710.1"/>
</dbReference>
<dbReference type="CDD" id="cd11614">
    <property type="entry name" value="SAF_CpaB_FlgA_like"/>
    <property type="match status" value="1"/>
</dbReference>
<gene>
    <name evidence="2" type="ORF">J1899_22435</name>
</gene>
<feature type="domain" description="SAF" evidence="1">
    <location>
        <begin position="21"/>
        <end position="83"/>
    </location>
</feature>
<dbReference type="EMBL" id="CP071710">
    <property type="protein sequence ID" value="QVY63934.1"/>
    <property type="molecule type" value="Genomic_DNA"/>
</dbReference>
<keyword evidence="3" id="KW-1185">Reference proteome</keyword>
<dbReference type="Gene3D" id="3.90.1210.10">
    <property type="entry name" value="Antifreeze-like/N-acetylneuraminic acid synthase C-terminal domain"/>
    <property type="match status" value="1"/>
</dbReference>
<dbReference type="InterPro" id="IPR017585">
    <property type="entry name" value="SAF_FlgA"/>
</dbReference>
<dbReference type="SMART" id="SM00858">
    <property type="entry name" value="SAF"/>
    <property type="match status" value="1"/>
</dbReference>
<name>A0ABX8FIS1_9BACI</name>
<evidence type="ECO:0000313" key="2">
    <source>
        <dbReference type="EMBL" id="QVY63934.1"/>
    </source>
</evidence>
<keyword evidence="2" id="KW-0614">Plasmid</keyword>
<geneLocation type="plasmid" evidence="2 3">
    <name>p_unnamed</name>
</geneLocation>